<evidence type="ECO:0000313" key="3">
    <source>
        <dbReference type="Proteomes" id="UP000740883"/>
    </source>
</evidence>
<dbReference type="AlphaFoldDB" id="A0A9P6GWJ2"/>
<keyword evidence="3" id="KW-1185">Reference proteome</keyword>
<keyword evidence="1" id="KW-0732">Signal</keyword>
<reference evidence="2 3" key="1">
    <citation type="journal article" date="2020" name="Genome Biol. Evol.">
        <title>Comparative genomics of strictly vertically transmitted, feminizing microsporidia endosymbionts of amphipod crustaceans.</title>
        <authorList>
            <person name="Cormier A."/>
            <person name="Chebbi M.A."/>
            <person name="Giraud I."/>
            <person name="Wattier R."/>
            <person name="Teixeira M."/>
            <person name="Gilbert C."/>
            <person name="Rigaud T."/>
            <person name="Cordaux R."/>
        </authorList>
    </citation>
    <scope>NUCLEOTIDE SEQUENCE [LARGE SCALE GENOMIC DNA]</scope>
    <source>
        <strain evidence="2 3">Ou3-Ou53</strain>
    </source>
</reference>
<evidence type="ECO:0000256" key="1">
    <source>
        <dbReference type="SAM" id="SignalP"/>
    </source>
</evidence>
<dbReference type="EMBL" id="SBJO01000367">
    <property type="protein sequence ID" value="KAF9761304.1"/>
    <property type="molecule type" value="Genomic_DNA"/>
</dbReference>
<proteinExistence type="predicted"/>
<evidence type="ECO:0000313" key="2">
    <source>
        <dbReference type="EMBL" id="KAF9761304.1"/>
    </source>
</evidence>
<name>A0A9P6GWJ2_9MICR</name>
<accession>A0A9P6GWJ2</accession>
<dbReference type="Proteomes" id="UP000740883">
    <property type="component" value="Unassembled WGS sequence"/>
</dbReference>
<comment type="caution">
    <text evidence="2">The sequence shown here is derived from an EMBL/GenBank/DDBJ whole genome shotgun (WGS) entry which is preliminary data.</text>
</comment>
<protein>
    <submittedName>
        <fullName evidence="2">Uncharacterized protein</fullName>
    </submittedName>
</protein>
<gene>
    <name evidence="2" type="ORF">NGRA_2735</name>
</gene>
<organism evidence="2 3">
    <name type="scientific">Nosema granulosis</name>
    <dbReference type="NCBI Taxonomy" id="83296"/>
    <lineage>
        <taxon>Eukaryota</taxon>
        <taxon>Fungi</taxon>
        <taxon>Fungi incertae sedis</taxon>
        <taxon>Microsporidia</taxon>
        <taxon>Nosematidae</taxon>
        <taxon>Nosema</taxon>
    </lineage>
</organism>
<feature type="chain" id="PRO_5040412205" evidence="1">
    <location>
        <begin position="21"/>
        <end position="335"/>
    </location>
</feature>
<sequence>METLFLFFLVLLVQTSNTISDEYDDDRNSISDSEKSPYESTTYTFKVKIYVIQDYEEYNDEKRGFGAEILSFQNQLLFSNQYKHFKNVEIIENTRNDAIAIIPKEEFDDLDLSTPFRFIMHSRFYKEKLFVSDLLLINNGTLLNFEKTTTKHIELFTYILADLRCLSFNEMGPEHKIKDIIDQNPTVFRPFKSTEFLKKKLQHKDFFNVLDIIAKYSFGYGRYDKGFEKFTEFLNSLDGLDYTSKKWKEHLTILSVTLAIVESCIRNVNLSKYIYILTERVPTLEDLEILISSLKRKNSSKYSYEPHMICRPAVNDIGKQYKQVLKFQKENCSVQ</sequence>
<feature type="signal peptide" evidence="1">
    <location>
        <begin position="1"/>
        <end position="20"/>
    </location>
</feature>